<name>A0ACA9L622_9GLOM</name>
<evidence type="ECO:0000313" key="2">
    <source>
        <dbReference type="Proteomes" id="UP000789366"/>
    </source>
</evidence>
<gene>
    <name evidence="1" type="ORF">SPELUC_LOCUS3483</name>
</gene>
<comment type="caution">
    <text evidence="1">The sequence shown here is derived from an EMBL/GenBank/DDBJ whole genome shotgun (WGS) entry which is preliminary data.</text>
</comment>
<accession>A0ACA9L622</accession>
<dbReference type="Proteomes" id="UP000789366">
    <property type="component" value="Unassembled WGS sequence"/>
</dbReference>
<protein>
    <submittedName>
        <fullName evidence="1">9957_t:CDS:1</fullName>
    </submittedName>
</protein>
<feature type="non-terminal residue" evidence="1">
    <location>
        <position position="81"/>
    </location>
</feature>
<evidence type="ECO:0000313" key="1">
    <source>
        <dbReference type="EMBL" id="CAG8511135.1"/>
    </source>
</evidence>
<sequence>MANTQFEIDELKPRDSVSSLKEQISKLVAENDKLRQKNAKIPKLRQEKDLLMTRIIELEWITKESVENVKRNQIENSELRA</sequence>
<dbReference type="EMBL" id="CAJVPW010002659">
    <property type="protein sequence ID" value="CAG8511135.1"/>
    <property type="molecule type" value="Genomic_DNA"/>
</dbReference>
<keyword evidence="2" id="KW-1185">Reference proteome</keyword>
<reference evidence="1" key="1">
    <citation type="submission" date="2021-06" db="EMBL/GenBank/DDBJ databases">
        <authorList>
            <person name="Kallberg Y."/>
            <person name="Tangrot J."/>
            <person name="Rosling A."/>
        </authorList>
    </citation>
    <scope>NUCLEOTIDE SEQUENCE</scope>
    <source>
        <strain evidence="1">28 12/20/2015</strain>
    </source>
</reference>
<organism evidence="1 2">
    <name type="scientific">Cetraspora pellucida</name>
    <dbReference type="NCBI Taxonomy" id="1433469"/>
    <lineage>
        <taxon>Eukaryota</taxon>
        <taxon>Fungi</taxon>
        <taxon>Fungi incertae sedis</taxon>
        <taxon>Mucoromycota</taxon>
        <taxon>Glomeromycotina</taxon>
        <taxon>Glomeromycetes</taxon>
        <taxon>Diversisporales</taxon>
        <taxon>Gigasporaceae</taxon>
        <taxon>Cetraspora</taxon>
    </lineage>
</organism>
<proteinExistence type="predicted"/>